<evidence type="ECO:0000313" key="2">
    <source>
        <dbReference type="Proteomes" id="UP000431080"/>
    </source>
</evidence>
<dbReference type="EMBL" id="WJIF01000007">
    <property type="protein sequence ID" value="MRG60647.1"/>
    <property type="molecule type" value="Genomic_DNA"/>
</dbReference>
<name>A0A6I2FA26_9MICO</name>
<sequence>MTASAGAPRSPSEARAAALADARRFAAARRPADLIRQWATDASLTPSPLDQRTVVAYDAVALDAAAGYEALLLSPVAPLGTNSVVAPTSQDRTLTTTRSTEVVSDPTNVLALEAAARLREAPDARVRLCSVHQTLRPQAVPIPSGHTTHFRLFALADAGRGLPDDAFEVHAIIDQAAVHLRLLDAAAERFGLAVGRATASILADADSNVLADRVADALGRRLPGLELERALLASTYYRGIRVLIRVADAAGAELDLVDIGAFDWAGRLTSDARQRFVASAIGLQLLPLRFAVR</sequence>
<evidence type="ECO:0000313" key="1">
    <source>
        <dbReference type="EMBL" id="MRG60647.1"/>
    </source>
</evidence>
<dbReference type="RefSeq" id="WP_153685094.1">
    <property type="nucleotide sequence ID" value="NZ_WJIF01000007.1"/>
</dbReference>
<keyword evidence="2" id="KW-1185">Reference proteome</keyword>
<comment type="caution">
    <text evidence="1">The sequence shown here is derived from an EMBL/GenBank/DDBJ whole genome shotgun (WGS) entry which is preliminary data.</text>
</comment>
<protein>
    <submittedName>
        <fullName evidence="1">Uncharacterized protein</fullName>
    </submittedName>
</protein>
<proteinExistence type="predicted"/>
<dbReference type="AlphaFoldDB" id="A0A6I2FA26"/>
<accession>A0A6I2FA26</accession>
<organism evidence="1 2">
    <name type="scientific">Agromyces agglutinans</name>
    <dbReference type="NCBI Taxonomy" id="2662258"/>
    <lineage>
        <taxon>Bacteria</taxon>
        <taxon>Bacillati</taxon>
        <taxon>Actinomycetota</taxon>
        <taxon>Actinomycetes</taxon>
        <taxon>Micrococcales</taxon>
        <taxon>Microbacteriaceae</taxon>
        <taxon>Agromyces</taxon>
    </lineage>
</organism>
<gene>
    <name evidence="1" type="ORF">GE115_12325</name>
</gene>
<reference evidence="1 2" key="1">
    <citation type="submission" date="2019-10" db="EMBL/GenBank/DDBJ databases">
        <authorList>
            <person name="Nie G."/>
            <person name="Ming H."/>
            <person name="Yi B."/>
        </authorList>
    </citation>
    <scope>NUCLEOTIDE SEQUENCE [LARGE SCALE GENOMIC DNA]</scope>
    <source>
        <strain evidence="1 2">CFH 90414</strain>
    </source>
</reference>
<dbReference type="Proteomes" id="UP000431080">
    <property type="component" value="Unassembled WGS sequence"/>
</dbReference>